<dbReference type="Pfam" id="PF24986">
    <property type="entry name" value="PRC_RimM"/>
    <property type="match status" value="1"/>
</dbReference>
<comment type="subcellular location">
    <subcellularLocation>
        <location evidence="5">Cytoplasm</location>
    </subcellularLocation>
</comment>
<evidence type="ECO:0000256" key="3">
    <source>
        <dbReference type="ARBA" id="ARBA00022552"/>
    </source>
</evidence>
<keyword evidence="3 5" id="KW-0698">rRNA processing</keyword>
<feature type="domain" description="Ribosome maturation factor RimM PRC barrel" evidence="7">
    <location>
        <begin position="99"/>
        <end position="166"/>
    </location>
</feature>
<dbReference type="Gene3D" id="2.40.30.60">
    <property type="entry name" value="RimM"/>
    <property type="match status" value="1"/>
</dbReference>
<dbReference type="Gene3D" id="2.30.30.240">
    <property type="entry name" value="PRC-barrel domain"/>
    <property type="match status" value="1"/>
</dbReference>
<evidence type="ECO:0000259" key="6">
    <source>
        <dbReference type="Pfam" id="PF01782"/>
    </source>
</evidence>
<dbReference type="AlphaFoldDB" id="A0A2W4ZZR8"/>
<organism evidence="8 9">
    <name type="scientific">Micavibrio aeruginosavorus</name>
    <dbReference type="NCBI Taxonomy" id="349221"/>
    <lineage>
        <taxon>Bacteria</taxon>
        <taxon>Pseudomonadati</taxon>
        <taxon>Bdellovibrionota</taxon>
        <taxon>Bdellovibrionia</taxon>
        <taxon>Bdellovibrionales</taxon>
        <taxon>Pseudobdellovibrionaceae</taxon>
        <taxon>Micavibrio</taxon>
    </lineage>
</organism>
<keyword evidence="4 5" id="KW-0143">Chaperone</keyword>
<comment type="domain">
    <text evidence="5">The PRC barrel domain binds ribosomal protein uS19.</text>
</comment>
<dbReference type="SUPFAM" id="SSF50346">
    <property type="entry name" value="PRC-barrel domain"/>
    <property type="match status" value="1"/>
</dbReference>
<dbReference type="GO" id="GO:0043022">
    <property type="term" value="F:ribosome binding"/>
    <property type="evidence" value="ECO:0007669"/>
    <property type="project" value="InterPro"/>
</dbReference>
<comment type="similarity">
    <text evidence="5">Belongs to the RimM family.</text>
</comment>
<comment type="subunit">
    <text evidence="5">Binds ribosomal protein uS19.</text>
</comment>
<dbReference type="EMBL" id="QFNK01000042">
    <property type="protein sequence ID" value="PZO87770.1"/>
    <property type="molecule type" value="Genomic_DNA"/>
</dbReference>
<dbReference type="GO" id="GO:0042274">
    <property type="term" value="P:ribosomal small subunit biogenesis"/>
    <property type="evidence" value="ECO:0007669"/>
    <property type="project" value="UniProtKB-UniRule"/>
</dbReference>
<proteinExistence type="inferred from homology"/>
<dbReference type="InterPro" id="IPR036976">
    <property type="entry name" value="RimM_N_sf"/>
</dbReference>
<dbReference type="InterPro" id="IPR011961">
    <property type="entry name" value="RimM"/>
</dbReference>
<evidence type="ECO:0000256" key="4">
    <source>
        <dbReference type="ARBA" id="ARBA00023186"/>
    </source>
</evidence>
<feature type="domain" description="RimM N-terminal" evidence="6">
    <location>
        <begin position="7"/>
        <end position="86"/>
    </location>
</feature>
<protein>
    <recommendedName>
        <fullName evidence="5">Ribosome maturation factor RimM</fullName>
    </recommendedName>
</protein>
<evidence type="ECO:0000313" key="9">
    <source>
        <dbReference type="Proteomes" id="UP000249557"/>
    </source>
</evidence>
<evidence type="ECO:0000256" key="5">
    <source>
        <dbReference type="HAMAP-Rule" id="MF_00014"/>
    </source>
</evidence>
<dbReference type="Proteomes" id="UP000249557">
    <property type="component" value="Unassembled WGS sequence"/>
</dbReference>
<reference evidence="8 9" key="1">
    <citation type="submission" date="2017-08" db="EMBL/GenBank/DDBJ databases">
        <title>Infants hospitalized years apart are colonized by the same room-sourced microbial strains.</title>
        <authorList>
            <person name="Brooks B."/>
            <person name="Olm M.R."/>
            <person name="Firek B.A."/>
            <person name="Baker R."/>
            <person name="Thomas B.C."/>
            <person name="Morowitz M.J."/>
            <person name="Banfield J.F."/>
        </authorList>
    </citation>
    <scope>NUCLEOTIDE SEQUENCE [LARGE SCALE GENOMIC DNA]</scope>
    <source>
        <strain evidence="8">S2_018_000_R2_104</strain>
    </source>
</reference>
<dbReference type="Pfam" id="PF01782">
    <property type="entry name" value="RimM"/>
    <property type="match status" value="1"/>
</dbReference>
<keyword evidence="1 5" id="KW-0963">Cytoplasm</keyword>
<dbReference type="NCBIfam" id="TIGR02273">
    <property type="entry name" value="16S_RimM"/>
    <property type="match status" value="1"/>
</dbReference>
<dbReference type="PANTHER" id="PTHR33692">
    <property type="entry name" value="RIBOSOME MATURATION FACTOR RIMM"/>
    <property type="match status" value="1"/>
</dbReference>
<dbReference type="InterPro" id="IPR009000">
    <property type="entry name" value="Transl_B-barrel_sf"/>
</dbReference>
<dbReference type="HAMAP" id="MF_00014">
    <property type="entry name" value="Ribosome_mat_RimM"/>
    <property type="match status" value="1"/>
</dbReference>
<comment type="caution">
    <text evidence="8">The sequence shown here is derived from an EMBL/GenBank/DDBJ whole genome shotgun (WGS) entry which is preliminary data.</text>
</comment>
<keyword evidence="2 5" id="KW-0690">Ribosome biogenesis</keyword>
<sequence>MNEKRIQIGEIATAHGIKGFVKLRSFVDDDSLFEDGTVFTSETGAKTLSFKIRGAVKKDLLAEVTGVSDRNGAEALRGTKLYIDRDALPETDDGEYYIEDLKGLTVVDRQGNDIGTILSVENFGASDLLDIKPQSGQSFYIPFTDETVLEVDFDAGKVTVELPETL</sequence>
<dbReference type="GO" id="GO:0005840">
    <property type="term" value="C:ribosome"/>
    <property type="evidence" value="ECO:0007669"/>
    <property type="project" value="InterPro"/>
</dbReference>
<evidence type="ECO:0000259" key="7">
    <source>
        <dbReference type="Pfam" id="PF24986"/>
    </source>
</evidence>
<evidence type="ECO:0000256" key="2">
    <source>
        <dbReference type="ARBA" id="ARBA00022517"/>
    </source>
</evidence>
<evidence type="ECO:0000313" key="8">
    <source>
        <dbReference type="EMBL" id="PZO87770.1"/>
    </source>
</evidence>
<dbReference type="InterPro" id="IPR056792">
    <property type="entry name" value="PRC_RimM"/>
</dbReference>
<dbReference type="GO" id="GO:0006364">
    <property type="term" value="P:rRNA processing"/>
    <property type="evidence" value="ECO:0007669"/>
    <property type="project" value="UniProtKB-UniRule"/>
</dbReference>
<accession>A0A2W4ZZR8</accession>
<dbReference type="SUPFAM" id="SSF50447">
    <property type="entry name" value="Translation proteins"/>
    <property type="match status" value="1"/>
</dbReference>
<dbReference type="GO" id="GO:0005737">
    <property type="term" value="C:cytoplasm"/>
    <property type="evidence" value="ECO:0007669"/>
    <property type="project" value="UniProtKB-SubCell"/>
</dbReference>
<dbReference type="PANTHER" id="PTHR33692:SF1">
    <property type="entry name" value="RIBOSOME MATURATION FACTOR RIMM"/>
    <property type="match status" value="1"/>
</dbReference>
<comment type="function">
    <text evidence="5">An accessory protein needed during the final step in the assembly of 30S ribosomal subunit, possibly for assembly of the head region. Essential for efficient processing of 16S rRNA. May be needed both before and after RbfA during the maturation of 16S rRNA. It has affinity for free ribosomal 30S subunits but not for 70S ribosomes.</text>
</comment>
<dbReference type="InterPro" id="IPR002676">
    <property type="entry name" value="RimM_N"/>
</dbReference>
<dbReference type="InterPro" id="IPR011033">
    <property type="entry name" value="PRC_barrel-like_sf"/>
</dbReference>
<name>A0A2W4ZZR8_9BACT</name>
<gene>
    <name evidence="5 8" type="primary">rimM</name>
    <name evidence="8" type="ORF">DI626_03290</name>
</gene>
<evidence type="ECO:0000256" key="1">
    <source>
        <dbReference type="ARBA" id="ARBA00022490"/>
    </source>
</evidence>